<feature type="active site" evidence="2">
    <location>
        <position position="248"/>
    </location>
</feature>
<sequence length="481" mass="50186">MPATEATNLVGGAWVGGTTEVEVRDPSTGEVVGTIQAAGRELAREAADRAAEALPAWSGTTARRRADVLHAAAAALRSRRGELGTLLAREAGKRLPEALGEIDFSAEYLRWFAEVARRPTGEIHAPEAPGRRHLSVRRPTGVAVSLTPWNFPVSIQARKLAPMLAAGCTVVARTSQQAPLAATELVRCLTEAGLPDGAINLVHGPAGEQTTALLDHPAVRVVSFTGSTAVGRSVAERAGARLVRPLLELGGNAPFVVLDDADLDAAVEGAVLGRLRNTGQSCVAANRFYVHRAVAGEFADRLAAAFDALRLGPAVPDDGEPQADLGPMIDEAAAARVRDLVAGAVSRGGELLTRRTDAPAEGCFLAPALVAVADPQDPLVTTEVFGPAAGIVTVDDEDEAYALANASEQGLAAYAWTRDATRAWRASERLEAGVVGINDPLPSVAFAPMGGINQSGLGREGADIGMHEFQDVRHVAWRDGP</sequence>
<accession>A0ABW4L295</accession>
<feature type="domain" description="Aldehyde dehydrogenase" evidence="4">
    <location>
        <begin position="14"/>
        <end position="475"/>
    </location>
</feature>
<dbReference type="InterPro" id="IPR015590">
    <property type="entry name" value="Aldehyde_DH_dom"/>
</dbReference>
<dbReference type="RefSeq" id="WP_388002136.1">
    <property type="nucleotide sequence ID" value="NZ_JBHUEE010000001.1"/>
</dbReference>
<dbReference type="Gene3D" id="3.40.605.10">
    <property type="entry name" value="Aldehyde Dehydrogenase, Chain A, domain 1"/>
    <property type="match status" value="1"/>
</dbReference>
<keyword evidence="6" id="KW-1185">Reference proteome</keyword>
<dbReference type="InterPro" id="IPR016163">
    <property type="entry name" value="Ald_DH_C"/>
</dbReference>
<dbReference type="Pfam" id="PF00171">
    <property type="entry name" value="Aldedh"/>
    <property type="match status" value="1"/>
</dbReference>
<dbReference type="PANTHER" id="PTHR43353:SF5">
    <property type="entry name" value="SUCCINATE-SEMIALDEHYDE DEHYDROGENASE, MITOCHONDRIAL"/>
    <property type="match status" value="1"/>
</dbReference>
<keyword evidence="1 3" id="KW-0560">Oxidoreductase</keyword>
<evidence type="ECO:0000256" key="1">
    <source>
        <dbReference type="ARBA" id="ARBA00023002"/>
    </source>
</evidence>
<dbReference type="PANTHER" id="PTHR43353">
    <property type="entry name" value="SUCCINATE-SEMIALDEHYDE DEHYDROGENASE, MITOCHONDRIAL"/>
    <property type="match status" value="1"/>
</dbReference>
<evidence type="ECO:0000256" key="2">
    <source>
        <dbReference type="PROSITE-ProRule" id="PRU10007"/>
    </source>
</evidence>
<organism evidence="5 6">
    <name type="scientific">Georgenia deserti</name>
    <dbReference type="NCBI Taxonomy" id="2093781"/>
    <lineage>
        <taxon>Bacteria</taxon>
        <taxon>Bacillati</taxon>
        <taxon>Actinomycetota</taxon>
        <taxon>Actinomycetes</taxon>
        <taxon>Micrococcales</taxon>
        <taxon>Bogoriellaceae</taxon>
        <taxon>Georgenia</taxon>
    </lineage>
</organism>
<dbReference type="InterPro" id="IPR029510">
    <property type="entry name" value="Ald_DH_CS_GLU"/>
</dbReference>
<dbReference type="InterPro" id="IPR050740">
    <property type="entry name" value="Aldehyde_DH_Superfamily"/>
</dbReference>
<dbReference type="Proteomes" id="UP001597277">
    <property type="component" value="Unassembled WGS sequence"/>
</dbReference>
<dbReference type="Gene3D" id="3.40.309.10">
    <property type="entry name" value="Aldehyde Dehydrogenase, Chain A, domain 2"/>
    <property type="match status" value="1"/>
</dbReference>
<evidence type="ECO:0000313" key="6">
    <source>
        <dbReference type="Proteomes" id="UP001597277"/>
    </source>
</evidence>
<evidence type="ECO:0000313" key="5">
    <source>
        <dbReference type="EMBL" id="MFD1716710.1"/>
    </source>
</evidence>
<dbReference type="InterPro" id="IPR016160">
    <property type="entry name" value="Ald_DH_CS_CYS"/>
</dbReference>
<gene>
    <name evidence="5" type="ORF">ACFSE6_02600</name>
</gene>
<dbReference type="InterPro" id="IPR016162">
    <property type="entry name" value="Ald_DH_N"/>
</dbReference>
<name>A0ABW4L295_9MICO</name>
<dbReference type="PROSITE" id="PS00070">
    <property type="entry name" value="ALDEHYDE_DEHYDR_CYS"/>
    <property type="match status" value="1"/>
</dbReference>
<comment type="similarity">
    <text evidence="3">Belongs to the aldehyde dehydrogenase family.</text>
</comment>
<evidence type="ECO:0000256" key="3">
    <source>
        <dbReference type="RuleBase" id="RU003345"/>
    </source>
</evidence>
<dbReference type="InterPro" id="IPR016161">
    <property type="entry name" value="Ald_DH/histidinol_DH"/>
</dbReference>
<dbReference type="PROSITE" id="PS00687">
    <property type="entry name" value="ALDEHYDE_DEHYDR_GLU"/>
    <property type="match status" value="1"/>
</dbReference>
<dbReference type="EMBL" id="JBHUEE010000001">
    <property type="protein sequence ID" value="MFD1716710.1"/>
    <property type="molecule type" value="Genomic_DNA"/>
</dbReference>
<evidence type="ECO:0000259" key="4">
    <source>
        <dbReference type="Pfam" id="PF00171"/>
    </source>
</evidence>
<proteinExistence type="inferred from homology"/>
<protein>
    <submittedName>
        <fullName evidence="5">Aldehyde dehydrogenase family protein</fullName>
    </submittedName>
</protein>
<comment type="caution">
    <text evidence="5">The sequence shown here is derived from an EMBL/GenBank/DDBJ whole genome shotgun (WGS) entry which is preliminary data.</text>
</comment>
<reference evidence="6" key="1">
    <citation type="journal article" date="2019" name="Int. J. Syst. Evol. Microbiol.">
        <title>The Global Catalogue of Microorganisms (GCM) 10K type strain sequencing project: providing services to taxonomists for standard genome sequencing and annotation.</title>
        <authorList>
            <consortium name="The Broad Institute Genomics Platform"/>
            <consortium name="The Broad Institute Genome Sequencing Center for Infectious Disease"/>
            <person name="Wu L."/>
            <person name="Ma J."/>
        </authorList>
    </citation>
    <scope>NUCLEOTIDE SEQUENCE [LARGE SCALE GENOMIC DNA]</scope>
    <source>
        <strain evidence="6">JCM 17130</strain>
    </source>
</reference>
<dbReference type="SUPFAM" id="SSF53720">
    <property type="entry name" value="ALDH-like"/>
    <property type="match status" value="1"/>
</dbReference>